<organism evidence="4 5">
    <name type="scientific">Floridaenema fluviatile BLCC-F154</name>
    <dbReference type="NCBI Taxonomy" id="3153640"/>
    <lineage>
        <taxon>Bacteria</taxon>
        <taxon>Bacillati</taxon>
        <taxon>Cyanobacteriota</taxon>
        <taxon>Cyanophyceae</taxon>
        <taxon>Oscillatoriophycideae</taxon>
        <taxon>Aerosakkonematales</taxon>
        <taxon>Aerosakkonemataceae</taxon>
        <taxon>Floridanema</taxon>
        <taxon>Floridanema fluviatile</taxon>
    </lineage>
</organism>
<evidence type="ECO:0000313" key="5">
    <source>
        <dbReference type="Proteomes" id="UP001576776"/>
    </source>
</evidence>
<dbReference type="Proteomes" id="UP001576776">
    <property type="component" value="Unassembled WGS sequence"/>
</dbReference>
<reference evidence="4 5" key="1">
    <citation type="submission" date="2024-09" db="EMBL/GenBank/DDBJ databases">
        <title>Floridaenema gen nov. (Aerosakkonemataceae, Aerosakkonematales ord. nov., Cyanobacteria) from benthic tropical and subtropical fresh waters, with the description of four new species.</title>
        <authorList>
            <person name="Moretto J.A."/>
            <person name="Berthold D.E."/>
            <person name="Lefler F.W."/>
            <person name="Huang I.-S."/>
            <person name="Laughinghouse H. IV."/>
        </authorList>
    </citation>
    <scope>NUCLEOTIDE SEQUENCE [LARGE SCALE GENOMIC DNA]</scope>
    <source>
        <strain evidence="4 5">BLCC-F154</strain>
    </source>
</reference>
<dbReference type="InterPro" id="IPR047684">
    <property type="entry name" value="Por_som-like"/>
</dbReference>
<dbReference type="PANTHER" id="PTHR43308:SF1">
    <property type="entry name" value="OUTER MEMBRANE PROTEIN ALPHA"/>
    <property type="match status" value="1"/>
</dbReference>
<evidence type="ECO:0000259" key="3">
    <source>
        <dbReference type="PROSITE" id="PS51272"/>
    </source>
</evidence>
<comment type="similarity">
    <text evidence="1 2">Belongs to the OprB family.</text>
</comment>
<keyword evidence="5" id="KW-1185">Reference proteome</keyword>
<dbReference type="RefSeq" id="WP_413258873.1">
    <property type="nucleotide sequence ID" value="NZ_JBHFNS010000073.1"/>
</dbReference>
<comment type="caution">
    <text evidence="4">The sequence shown here is derived from an EMBL/GenBank/DDBJ whole genome shotgun (WGS) entry which is preliminary data.</text>
</comment>
<dbReference type="PROSITE" id="PS51272">
    <property type="entry name" value="SLH"/>
    <property type="match status" value="1"/>
</dbReference>
<proteinExistence type="inferred from homology"/>
<dbReference type="PANTHER" id="PTHR43308">
    <property type="entry name" value="OUTER MEMBRANE PROTEIN ALPHA-RELATED"/>
    <property type="match status" value="1"/>
</dbReference>
<dbReference type="Pfam" id="PF00395">
    <property type="entry name" value="SLH"/>
    <property type="match status" value="1"/>
</dbReference>
<dbReference type="InterPro" id="IPR038673">
    <property type="entry name" value="OprB_sf"/>
</dbReference>
<dbReference type="InterPro" id="IPR051465">
    <property type="entry name" value="Cell_Envelope_Struct_Comp"/>
</dbReference>
<name>A0ABV4YEY3_9CYAN</name>
<accession>A0ABV4YEY3</accession>
<sequence>MRRKFAQFLLGITSTILPFLGFDFSKAVATTKSLETLETELSLEQNDSMDRVTSVSQLADVNPSDWAFQALQSLVERYGCIAGYPDRTYRGNRALTRYEFASGLNACLDRILELINPNTTNLVSKEDLVILEKLQTEFANELAELRGRIDSLGTRISSLEKQQFSRTVKFSGDAVFAISDTFGDRDETKTIFSNVVRLNFSTSFTGKDLLRIRFGAFNGTPLNVSVTGTNMTRLGFDGNNNNNLQIQRLYYRFPIGKAVNVTLEAGGIEEPEHIPSFNPFLLPNFTGSISRFGRYSPIYRQGEGGKGIVTNIRLANPLILSLGYVARNAENPDDKKGLFNGNYAAIAQLAYQPNPKLGIGLTYTHSYYPSGQVMLSGATGSVLANQPFGNRVATSGDLFGIAATYRLNPKLNLSGWFGYTIANAQTANLASGISAGSNAEIIYWAFSLTFPDLGGKGNLASLLIGNPPKVISSDIKSNSDTGIFRDRDTSWHIEAMYRIRVTDNIFVTPGMFLILHPEHNANNDPILVGTIRTTFTF</sequence>
<dbReference type="EMBL" id="JBHFNS010000073">
    <property type="protein sequence ID" value="MFB2937387.1"/>
    <property type="molecule type" value="Genomic_DNA"/>
</dbReference>
<evidence type="ECO:0000313" key="4">
    <source>
        <dbReference type="EMBL" id="MFB2937387.1"/>
    </source>
</evidence>
<feature type="domain" description="SLH" evidence="3">
    <location>
        <begin position="54"/>
        <end position="118"/>
    </location>
</feature>
<evidence type="ECO:0000256" key="2">
    <source>
        <dbReference type="RuleBase" id="RU363072"/>
    </source>
</evidence>
<protein>
    <submittedName>
        <fullName evidence="4">Iron uptake porin</fullName>
    </submittedName>
</protein>
<evidence type="ECO:0000256" key="1">
    <source>
        <dbReference type="ARBA" id="ARBA00008769"/>
    </source>
</evidence>
<dbReference type="NCBIfam" id="NF033921">
    <property type="entry name" value="por_somb"/>
    <property type="match status" value="1"/>
</dbReference>
<dbReference type="SUPFAM" id="SSF56935">
    <property type="entry name" value="Porins"/>
    <property type="match status" value="1"/>
</dbReference>
<dbReference type="InterPro" id="IPR001119">
    <property type="entry name" value="SLH_dom"/>
</dbReference>
<gene>
    <name evidence="4" type="ORF">ACE1B6_19240</name>
</gene>
<dbReference type="InterPro" id="IPR007049">
    <property type="entry name" value="Carb-sel_porin_OprB"/>
</dbReference>
<dbReference type="Gene3D" id="2.40.160.180">
    <property type="entry name" value="Carbohydrate-selective porin OprB"/>
    <property type="match status" value="1"/>
</dbReference>
<dbReference type="Pfam" id="PF04966">
    <property type="entry name" value="OprB"/>
    <property type="match status" value="1"/>
</dbReference>